<dbReference type="EMBL" id="JBJUIK010000007">
    <property type="protein sequence ID" value="KAL3522341.1"/>
    <property type="molecule type" value="Genomic_DNA"/>
</dbReference>
<evidence type="ECO:0000313" key="2">
    <source>
        <dbReference type="Proteomes" id="UP001630127"/>
    </source>
</evidence>
<organism evidence="1 2">
    <name type="scientific">Cinchona calisaya</name>
    <dbReference type="NCBI Taxonomy" id="153742"/>
    <lineage>
        <taxon>Eukaryota</taxon>
        <taxon>Viridiplantae</taxon>
        <taxon>Streptophyta</taxon>
        <taxon>Embryophyta</taxon>
        <taxon>Tracheophyta</taxon>
        <taxon>Spermatophyta</taxon>
        <taxon>Magnoliopsida</taxon>
        <taxon>eudicotyledons</taxon>
        <taxon>Gunneridae</taxon>
        <taxon>Pentapetalae</taxon>
        <taxon>asterids</taxon>
        <taxon>lamiids</taxon>
        <taxon>Gentianales</taxon>
        <taxon>Rubiaceae</taxon>
        <taxon>Cinchonoideae</taxon>
        <taxon>Cinchoneae</taxon>
        <taxon>Cinchona</taxon>
    </lineage>
</organism>
<keyword evidence="2" id="KW-1185">Reference proteome</keyword>
<evidence type="ECO:0000313" key="1">
    <source>
        <dbReference type="EMBL" id="KAL3522341.1"/>
    </source>
</evidence>
<gene>
    <name evidence="1" type="ORF">ACH5RR_015175</name>
</gene>
<protein>
    <submittedName>
        <fullName evidence="1">Uncharacterized protein</fullName>
    </submittedName>
</protein>
<dbReference type="Proteomes" id="UP001630127">
    <property type="component" value="Unassembled WGS sequence"/>
</dbReference>
<accession>A0ABD2ZU55</accession>
<sequence>MEGLKQIDGDNPQANKKLHVLSSSFPVAGFLSTTTAKAGLQSAFTLGRLIMDNVHVAPERPFQLCCMRQVDVELEKGYELEMGSHHLSFVVANDMLLFGNALMEEACTIRGILDIYKVASSPAKSYVNKLGVKFWKF</sequence>
<name>A0ABD2ZU55_9GENT</name>
<reference evidence="1 2" key="1">
    <citation type="submission" date="2024-11" db="EMBL/GenBank/DDBJ databases">
        <title>A near-complete genome assembly of Cinchona calisaya.</title>
        <authorList>
            <person name="Lian D.C."/>
            <person name="Zhao X.W."/>
            <person name="Wei L."/>
        </authorList>
    </citation>
    <scope>NUCLEOTIDE SEQUENCE [LARGE SCALE GENOMIC DNA]</scope>
    <source>
        <tissue evidence="1">Nenye</tissue>
    </source>
</reference>
<comment type="caution">
    <text evidence="1">The sequence shown here is derived from an EMBL/GenBank/DDBJ whole genome shotgun (WGS) entry which is preliminary data.</text>
</comment>
<dbReference type="AlphaFoldDB" id="A0ABD2ZU55"/>
<proteinExistence type="predicted"/>